<dbReference type="SUPFAM" id="SSF51735">
    <property type="entry name" value="NAD(P)-binding Rossmann-fold domains"/>
    <property type="match status" value="1"/>
</dbReference>
<keyword evidence="3" id="KW-0057">Aromatic amino acid biosynthesis</keyword>
<reference evidence="6" key="1">
    <citation type="journal article" date="2020" name="mSystems">
        <title>Genome- and Community-Level Interaction Insights into Carbon Utilization and Element Cycling Functions of Hydrothermarchaeota in Hydrothermal Sediment.</title>
        <authorList>
            <person name="Zhou Z."/>
            <person name="Liu Y."/>
            <person name="Xu W."/>
            <person name="Pan J."/>
            <person name="Luo Z.H."/>
            <person name="Li M."/>
        </authorList>
    </citation>
    <scope>NUCLEOTIDE SEQUENCE [LARGE SCALE GENOMIC DNA]</scope>
    <source>
        <strain evidence="6">HyVt-577</strain>
    </source>
</reference>
<comment type="pathway">
    <text evidence="1">Metabolic intermediate biosynthesis; chorismate biosynthesis; chorismate from D-erythrose 4-phosphate and phosphoenolpyruvate: step 4/7.</text>
</comment>
<keyword evidence="2" id="KW-0560">Oxidoreductase</keyword>
<dbReference type="InterPro" id="IPR013708">
    <property type="entry name" value="Shikimate_DH-bd_N"/>
</dbReference>
<dbReference type="PANTHER" id="PTHR21089">
    <property type="entry name" value="SHIKIMATE DEHYDROGENASE"/>
    <property type="match status" value="1"/>
</dbReference>
<gene>
    <name evidence="6" type="ORF">ENK44_17010</name>
</gene>
<dbReference type="Pfam" id="PF08501">
    <property type="entry name" value="Shikimate_dh_N"/>
    <property type="match status" value="1"/>
</dbReference>
<proteinExistence type="predicted"/>
<dbReference type="Proteomes" id="UP000885779">
    <property type="component" value="Unassembled WGS sequence"/>
</dbReference>
<organism evidence="6">
    <name type="scientific">Caldithrix abyssi</name>
    <dbReference type="NCBI Taxonomy" id="187145"/>
    <lineage>
        <taxon>Bacteria</taxon>
        <taxon>Pseudomonadati</taxon>
        <taxon>Calditrichota</taxon>
        <taxon>Calditrichia</taxon>
        <taxon>Calditrichales</taxon>
        <taxon>Calditrichaceae</taxon>
        <taxon>Caldithrix</taxon>
    </lineage>
</organism>
<evidence type="ECO:0000256" key="2">
    <source>
        <dbReference type="ARBA" id="ARBA00023002"/>
    </source>
</evidence>
<evidence type="ECO:0000259" key="5">
    <source>
        <dbReference type="Pfam" id="PF18317"/>
    </source>
</evidence>
<dbReference type="PANTHER" id="PTHR21089:SF1">
    <property type="entry name" value="BIFUNCTIONAL 3-DEHYDROQUINATE DEHYDRATASE_SHIKIMATE DEHYDROGENASE, CHLOROPLASTIC"/>
    <property type="match status" value="1"/>
</dbReference>
<dbReference type="GO" id="GO:0019632">
    <property type="term" value="P:shikimate metabolic process"/>
    <property type="evidence" value="ECO:0007669"/>
    <property type="project" value="TreeGrafter"/>
</dbReference>
<comment type="caution">
    <text evidence="6">The sequence shown here is derived from an EMBL/GenBank/DDBJ whole genome shotgun (WGS) entry which is preliminary data.</text>
</comment>
<dbReference type="Gene3D" id="3.40.50.720">
    <property type="entry name" value="NAD(P)-binding Rossmann-like Domain"/>
    <property type="match status" value="1"/>
</dbReference>
<dbReference type="SUPFAM" id="SSF53223">
    <property type="entry name" value="Aminoacid dehydrogenase-like, N-terminal domain"/>
    <property type="match status" value="1"/>
</dbReference>
<evidence type="ECO:0000256" key="1">
    <source>
        <dbReference type="ARBA" id="ARBA00004871"/>
    </source>
</evidence>
<sequence length="211" mass="23641">HKQRIMNFLDKIDPAAERIGAVNTIKVETDGGWAGYNTDYSGFLHSLQKYRDEISACLLIGAGGAGRAVAFAVCDLPQIEFICLMNRHARKSRALQEELALYKSIRYRVAETENDTAGMPYDLIINATPVGMGELKTSLPLDPRAYAHQTTIVYDLIYNPAQTLFLQRAKEAGLRTVNGWPMLLGQAEEAFRIWTGRGFTKEVVKKIEQIF</sequence>
<name>A0A7V4WWP4_CALAY</name>
<feature type="non-terminal residue" evidence="6">
    <location>
        <position position="1"/>
    </location>
</feature>
<feature type="domain" description="Shikimate dehydrogenase substrate binding N-terminal" evidence="4">
    <location>
        <begin position="1"/>
        <end position="25"/>
    </location>
</feature>
<dbReference type="InterPro" id="IPR022893">
    <property type="entry name" value="Shikimate_DH_fam"/>
</dbReference>
<dbReference type="AlphaFoldDB" id="A0A7V4WWP4"/>
<dbReference type="InterPro" id="IPR046346">
    <property type="entry name" value="Aminoacid_DH-like_N_sf"/>
</dbReference>
<feature type="domain" description="SDH C-terminal" evidence="5">
    <location>
        <begin position="179"/>
        <end position="197"/>
    </location>
</feature>
<dbReference type="InterPro" id="IPR036291">
    <property type="entry name" value="NAD(P)-bd_dom_sf"/>
</dbReference>
<dbReference type="GO" id="GO:0050661">
    <property type="term" value="F:NADP binding"/>
    <property type="evidence" value="ECO:0007669"/>
    <property type="project" value="TreeGrafter"/>
</dbReference>
<dbReference type="InterPro" id="IPR041121">
    <property type="entry name" value="SDH_C"/>
</dbReference>
<dbReference type="EMBL" id="DRQG01000158">
    <property type="protein sequence ID" value="HGY57410.1"/>
    <property type="molecule type" value="Genomic_DNA"/>
</dbReference>
<dbReference type="GO" id="GO:0005829">
    <property type="term" value="C:cytosol"/>
    <property type="evidence" value="ECO:0007669"/>
    <property type="project" value="TreeGrafter"/>
</dbReference>
<accession>A0A7V4WWP4</accession>
<dbReference type="GO" id="GO:0009423">
    <property type="term" value="P:chorismate biosynthetic process"/>
    <property type="evidence" value="ECO:0007669"/>
    <property type="project" value="TreeGrafter"/>
</dbReference>
<dbReference type="Pfam" id="PF18317">
    <property type="entry name" value="SDH_C"/>
    <property type="match status" value="1"/>
</dbReference>
<protein>
    <submittedName>
        <fullName evidence="6">Shikimate dehydrogenase</fullName>
    </submittedName>
</protein>
<dbReference type="CDD" id="cd01065">
    <property type="entry name" value="NAD_bind_Shikimate_DH"/>
    <property type="match status" value="1"/>
</dbReference>
<dbReference type="GO" id="GO:0004764">
    <property type="term" value="F:shikimate 3-dehydrogenase (NADP+) activity"/>
    <property type="evidence" value="ECO:0007669"/>
    <property type="project" value="InterPro"/>
</dbReference>
<evidence type="ECO:0000259" key="4">
    <source>
        <dbReference type="Pfam" id="PF08501"/>
    </source>
</evidence>
<keyword evidence="3" id="KW-0028">Amino-acid biosynthesis</keyword>
<evidence type="ECO:0000256" key="3">
    <source>
        <dbReference type="ARBA" id="ARBA00023141"/>
    </source>
</evidence>
<dbReference type="Gene3D" id="3.40.50.10860">
    <property type="entry name" value="Leucine Dehydrogenase, chain A, domain 1"/>
    <property type="match status" value="1"/>
</dbReference>
<evidence type="ECO:0000313" key="6">
    <source>
        <dbReference type="EMBL" id="HGY57410.1"/>
    </source>
</evidence>